<keyword evidence="2" id="KW-1185">Reference proteome</keyword>
<dbReference type="EMBL" id="AKWZ02000010">
    <property type="protein sequence ID" value="EPG73172.1"/>
    <property type="molecule type" value="Genomic_DNA"/>
</dbReference>
<dbReference type="STRING" id="1193011.LEP1GSC058_2833"/>
<protein>
    <submittedName>
        <fullName evidence="1">Uncharacterized protein</fullName>
    </submittedName>
</protein>
<accession>S3VYG9</accession>
<reference evidence="1" key="1">
    <citation type="submission" date="2013-04" db="EMBL/GenBank/DDBJ databases">
        <authorList>
            <person name="Harkins D.M."/>
            <person name="Durkin A.S."/>
            <person name="Selengut J.D."/>
            <person name="Sanka R."/>
            <person name="DePew J."/>
            <person name="Purushe J."/>
            <person name="Ahmed A."/>
            <person name="van der Linden H."/>
            <person name="Goris M.G.A."/>
            <person name="Hartskeerl R.A."/>
            <person name="Vinetz J.M."/>
            <person name="Sutton G.G."/>
            <person name="Nelson W.C."/>
            <person name="Fouts D.E."/>
        </authorList>
    </citation>
    <scope>NUCLEOTIDE SEQUENCE [LARGE SCALE GENOMIC DNA]</scope>
    <source>
        <strain evidence="1">BUT 6</strain>
    </source>
</reference>
<comment type="caution">
    <text evidence="1">The sequence shown here is derived from an EMBL/GenBank/DDBJ whole genome shotgun (WGS) entry which is preliminary data.</text>
</comment>
<dbReference type="OrthoDB" id="339120at2"/>
<proteinExistence type="predicted"/>
<dbReference type="Proteomes" id="UP000014540">
    <property type="component" value="Unassembled WGS sequence"/>
</dbReference>
<evidence type="ECO:0000313" key="2">
    <source>
        <dbReference type="Proteomes" id="UP000014540"/>
    </source>
</evidence>
<name>S3VYG9_9LEPT</name>
<gene>
    <name evidence="1" type="ORF">LEP1GSC058_2833</name>
</gene>
<dbReference type="AlphaFoldDB" id="S3VYG9"/>
<dbReference type="RefSeq" id="WP_016549662.1">
    <property type="nucleotide sequence ID" value="NZ_AKWZ02000010.1"/>
</dbReference>
<sequence length="148" mass="16874">MKTLLSICVFVILLLTAGLLYAGYLLKQSMNLQDTIEFRKFGTQASPGAGITYLIFKRPKDVFGAHRYYFAGKKVEDELPFVQKYSPILDSDKDKFDKIEELAECGGDVYVIVLKTNETLRYLKFTVFDKEPQVADEKTLKACKRGRP</sequence>
<evidence type="ECO:0000313" key="1">
    <source>
        <dbReference type="EMBL" id="EPG73172.1"/>
    </source>
</evidence>
<organism evidence="1 2">
    <name type="scientific">Leptospira fainei serovar Hurstbridge str. BUT 6</name>
    <dbReference type="NCBI Taxonomy" id="1193011"/>
    <lineage>
        <taxon>Bacteria</taxon>
        <taxon>Pseudomonadati</taxon>
        <taxon>Spirochaetota</taxon>
        <taxon>Spirochaetia</taxon>
        <taxon>Leptospirales</taxon>
        <taxon>Leptospiraceae</taxon>
        <taxon>Leptospira</taxon>
    </lineage>
</organism>